<accession>A0A3N4HC46</accession>
<protein>
    <submittedName>
        <fullName evidence="1">Uncharacterized protein</fullName>
    </submittedName>
</protein>
<evidence type="ECO:0000313" key="2">
    <source>
        <dbReference type="Proteomes" id="UP000275078"/>
    </source>
</evidence>
<reference evidence="1 2" key="1">
    <citation type="journal article" date="2018" name="Nat. Ecol. Evol.">
        <title>Pezizomycetes genomes reveal the molecular basis of ectomycorrhizal truffle lifestyle.</title>
        <authorList>
            <person name="Murat C."/>
            <person name="Payen T."/>
            <person name="Noel B."/>
            <person name="Kuo A."/>
            <person name="Morin E."/>
            <person name="Chen J."/>
            <person name="Kohler A."/>
            <person name="Krizsan K."/>
            <person name="Balestrini R."/>
            <person name="Da Silva C."/>
            <person name="Montanini B."/>
            <person name="Hainaut M."/>
            <person name="Levati E."/>
            <person name="Barry K.W."/>
            <person name="Belfiori B."/>
            <person name="Cichocki N."/>
            <person name="Clum A."/>
            <person name="Dockter R.B."/>
            <person name="Fauchery L."/>
            <person name="Guy J."/>
            <person name="Iotti M."/>
            <person name="Le Tacon F."/>
            <person name="Lindquist E.A."/>
            <person name="Lipzen A."/>
            <person name="Malagnac F."/>
            <person name="Mello A."/>
            <person name="Molinier V."/>
            <person name="Miyauchi S."/>
            <person name="Poulain J."/>
            <person name="Riccioni C."/>
            <person name="Rubini A."/>
            <person name="Sitrit Y."/>
            <person name="Splivallo R."/>
            <person name="Traeger S."/>
            <person name="Wang M."/>
            <person name="Zifcakova L."/>
            <person name="Wipf D."/>
            <person name="Zambonelli A."/>
            <person name="Paolocci F."/>
            <person name="Nowrousian M."/>
            <person name="Ottonello S."/>
            <person name="Baldrian P."/>
            <person name="Spatafora J.W."/>
            <person name="Henrissat B."/>
            <person name="Nagy L.G."/>
            <person name="Aury J.M."/>
            <person name="Wincker P."/>
            <person name="Grigoriev I.V."/>
            <person name="Bonfante P."/>
            <person name="Martin F.M."/>
        </authorList>
    </citation>
    <scope>NUCLEOTIDE SEQUENCE [LARGE SCALE GENOMIC DNA]</scope>
    <source>
        <strain evidence="1 2">RN42</strain>
    </source>
</reference>
<organism evidence="1 2">
    <name type="scientific">Ascobolus immersus RN42</name>
    <dbReference type="NCBI Taxonomy" id="1160509"/>
    <lineage>
        <taxon>Eukaryota</taxon>
        <taxon>Fungi</taxon>
        <taxon>Dikarya</taxon>
        <taxon>Ascomycota</taxon>
        <taxon>Pezizomycotina</taxon>
        <taxon>Pezizomycetes</taxon>
        <taxon>Pezizales</taxon>
        <taxon>Ascobolaceae</taxon>
        <taxon>Ascobolus</taxon>
    </lineage>
</organism>
<name>A0A3N4HC46_ASCIM</name>
<dbReference type="Proteomes" id="UP000275078">
    <property type="component" value="Unassembled WGS sequence"/>
</dbReference>
<evidence type="ECO:0000313" key="1">
    <source>
        <dbReference type="EMBL" id="RPA71945.1"/>
    </source>
</evidence>
<sequence>MPENNCAASFGAESAPLKEQKLEENGAGGKVLGTIHPVTVQLSRDLIRFAAMYTLGERLLAEEFMQEVRKKVYTLLRRYQRATRLRWRERDQPILNGWSWLQFSTAAKIIFEGTLQKRFKESFLGLAARVFQNPKSDLEPCELKKTKSRECFLDGNPVRNLFAAFLADEWTQERSNYTELKQRWSFSIVFRN</sequence>
<dbReference type="AlphaFoldDB" id="A0A3N4HC46"/>
<dbReference type="EMBL" id="ML119890">
    <property type="protein sequence ID" value="RPA71945.1"/>
    <property type="molecule type" value="Genomic_DNA"/>
</dbReference>
<gene>
    <name evidence="1" type="ORF">BJ508DRAFT_82556</name>
</gene>
<keyword evidence="2" id="KW-1185">Reference proteome</keyword>
<proteinExistence type="predicted"/>